<reference evidence="2 3" key="1">
    <citation type="submission" date="2016-10" db="EMBL/GenBank/DDBJ databases">
        <authorList>
            <person name="Varghese N."/>
            <person name="Submissions S."/>
        </authorList>
    </citation>
    <scope>NUCLEOTIDE SEQUENCE [LARGE SCALE GENOMIC DNA]</scope>
    <source>
        <strain evidence="2 3">DSM 16392</strain>
    </source>
</reference>
<organism evidence="2 3">
    <name type="scientific">Pseudovibrio ascidiaceicola</name>
    <dbReference type="NCBI Taxonomy" id="285279"/>
    <lineage>
        <taxon>Bacteria</taxon>
        <taxon>Pseudomonadati</taxon>
        <taxon>Pseudomonadota</taxon>
        <taxon>Alphaproteobacteria</taxon>
        <taxon>Hyphomicrobiales</taxon>
        <taxon>Stappiaceae</taxon>
        <taxon>Pseudovibrio</taxon>
    </lineage>
</organism>
<gene>
    <name evidence="2" type="ORF">SAMN04488518_11357</name>
</gene>
<feature type="region of interest" description="Disordered" evidence="1">
    <location>
        <begin position="45"/>
        <end position="97"/>
    </location>
</feature>
<accession>A0A1I4DY45</accession>
<sequence>MAGAGTVKIATARLRTSKGVIKPGEQLPTGLKKAELSKLDAFGGLTEVSLPPKPTAVQSDTSGSQGGKSAKGQSGEGDGSGGKNPEDQASTGGSAQD</sequence>
<keyword evidence="3" id="KW-1185">Reference proteome</keyword>
<dbReference type="RefSeq" id="WP_093522626.1">
    <property type="nucleotide sequence ID" value="NZ_FOSK01000013.1"/>
</dbReference>
<evidence type="ECO:0000313" key="2">
    <source>
        <dbReference type="EMBL" id="SFK98345.1"/>
    </source>
</evidence>
<name>A0A1I4DY45_9HYPH</name>
<evidence type="ECO:0000256" key="1">
    <source>
        <dbReference type="SAM" id="MobiDB-lite"/>
    </source>
</evidence>
<dbReference type="EMBL" id="FOSK01000013">
    <property type="protein sequence ID" value="SFK98345.1"/>
    <property type="molecule type" value="Genomic_DNA"/>
</dbReference>
<evidence type="ECO:0000313" key="3">
    <source>
        <dbReference type="Proteomes" id="UP000199598"/>
    </source>
</evidence>
<dbReference type="Proteomes" id="UP000199598">
    <property type="component" value="Unassembled WGS sequence"/>
</dbReference>
<feature type="region of interest" description="Disordered" evidence="1">
    <location>
        <begin position="1"/>
        <end position="27"/>
    </location>
</feature>
<comment type="caution">
    <text evidence="2">The sequence shown here is derived from an EMBL/GenBank/DDBJ whole genome shotgun (WGS) entry which is preliminary data.</text>
</comment>
<feature type="compositionally biased region" description="Polar residues" evidence="1">
    <location>
        <begin position="87"/>
        <end position="97"/>
    </location>
</feature>
<protein>
    <submittedName>
        <fullName evidence="2">Uncharacterized protein</fullName>
    </submittedName>
</protein>
<proteinExistence type="predicted"/>